<keyword evidence="2 5" id="KW-0378">Hydrolase</keyword>
<dbReference type="Pfam" id="PF02872">
    <property type="entry name" value="5_nucleotid_C"/>
    <property type="match status" value="1"/>
</dbReference>
<dbReference type="EC" id="3.1.3.5" evidence="5"/>
<evidence type="ECO:0000259" key="3">
    <source>
        <dbReference type="Pfam" id="PF00149"/>
    </source>
</evidence>
<gene>
    <name evidence="5" type="ORF">VST7929_03104</name>
</gene>
<protein>
    <submittedName>
        <fullName evidence="5">NAD 5'-nucleotidase</fullName>
        <ecNumber evidence="5">3.1.3.5</ecNumber>
    </submittedName>
</protein>
<reference evidence="5" key="1">
    <citation type="submission" date="2021-11" db="EMBL/GenBank/DDBJ databases">
        <authorList>
            <person name="Rodrigo-Torres L."/>
            <person name="Arahal R. D."/>
            <person name="Lucena T."/>
        </authorList>
    </citation>
    <scope>NUCLEOTIDE SEQUENCE</scope>
    <source>
        <strain evidence="5">CECT 7929</strain>
    </source>
</reference>
<dbReference type="Gene3D" id="3.90.780.10">
    <property type="entry name" value="5'-Nucleotidase, C-terminal domain"/>
    <property type="match status" value="1"/>
</dbReference>
<dbReference type="InterPro" id="IPR036907">
    <property type="entry name" value="5'-Nucleotdase_C_sf"/>
</dbReference>
<comment type="similarity">
    <text evidence="2">Belongs to the 5'-nucleotidase family.</text>
</comment>
<dbReference type="InterPro" id="IPR004843">
    <property type="entry name" value="Calcineurin-like_PHP"/>
</dbReference>
<dbReference type="EMBL" id="CAKLDI010000002">
    <property type="protein sequence ID" value="CAH0535538.1"/>
    <property type="molecule type" value="Genomic_DNA"/>
</dbReference>
<accession>A0ABN8DYU8</accession>
<sequence length="573" mass="62359">MHQPLTLTIAHCNDTHSHFDQQILPITLKNETDAPHFYCASGGFARLKSGFASHRARAEQRGQAFVGIHAGDCFQGTLYFARFKGAANAALLSQLDLDMMTLGNHELDLGNAPVADFLDHINFPMLAGNMWTPPQANALSEKANWLGYNLAQKRANYLVKTFQGEPVAFIGLVLEQMPLIANPDASSQFFSEIDTLRATIDHCHANNINKIIVISHLGFERDCQIAAEVPGIAAIIGGHSHTVLGDFRHLGYGNHGDYPTRIGNCAVVQAGCNSLFLGALNLELDSDGTLLDASGHTELLIGSSLYHDQAGEQPVGAQQTAHWHQALKGQLGLGYYKQDTEMNAAIAVFRAQIEDSEQAPITLVRRHLRHTRIPDEKGGSQVAPWVCEAMLWQAQQHLPEVQFAIHNAGGVRADLNQGSLSAATISGSVLPFAIPLTVYWVKGKSVQQALEGAINNALNLGIEGTGTGSFPYTAKLKYHFDGKAPQGERITQLAYFDGAQWLPIDMDAHYCAVSSGYTAAGKEGYDALTQQLQPAIALDETLAEAFEHYLGQFETLGKHPEQLIECVHLHPHQ</sequence>
<keyword evidence="2" id="KW-0547">Nucleotide-binding</keyword>
<dbReference type="Proteomes" id="UP000838672">
    <property type="component" value="Unassembled WGS sequence"/>
</dbReference>
<keyword evidence="1" id="KW-0732">Signal</keyword>
<feature type="domain" description="5'-Nucleotidase C-terminal" evidence="4">
    <location>
        <begin position="374"/>
        <end position="529"/>
    </location>
</feature>
<dbReference type="GO" id="GO:0008253">
    <property type="term" value="F:5'-nucleotidase activity"/>
    <property type="evidence" value="ECO:0007669"/>
    <property type="project" value="UniProtKB-EC"/>
</dbReference>
<dbReference type="Pfam" id="PF00149">
    <property type="entry name" value="Metallophos"/>
    <property type="match status" value="1"/>
</dbReference>
<dbReference type="PANTHER" id="PTHR11575:SF24">
    <property type="entry name" value="5'-NUCLEOTIDASE"/>
    <property type="match status" value="1"/>
</dbReference>
<organism evidence="5 6">
    <name type="scientific">Vibrio stylophorae</name>
    <dbReference type="NCBI Taxonomy" id="659351"/>
    <lineage>
        <taxon>Bacteria</taxon>
        <taxon>Pseudomonadati</taxon>
        <taxon>Pseudomonadota</taxon>
        <taxon>Gammaproteobacteria</taxon>
        <taxon>Vibrionales</taxon>
        <taxon>Vibrionaceae</taxon>
        <taxon>Vibrio</taxon>
    </lineage>
</organism>
<evidence type="ECO:0000256" key="1">
    <source>
        <dbReference type="ARBA" id="ARBA00022729"/>
    </source>
</evidence>
<comment type="caution">
    <text evidence="5">The sequence shown here is derived from an EMBL/GenBank/DDBJ whole genome shotgun (WGS) entry which is preliminary data.</text>
</comment>
<dbReference type="SUPFAM" id="SSF55816">
    <property type="entry name" value="5'-nucleotidase (syn. UDP-sugar hydrolase), C-terminal domain"/>
    <property type="match status" value="1"/>
</dbReference>
<proteinExistence type="inferred from homology"/>
<evidence type="ECO:0000313" key="5">
    <source>
        <dbReference type="EMBL" id="CAH0535538.1"/>
    </source>
</evidence>
<name>A0ABN8DYU8_9VIBR</name>
<dbReference type="InterPro" id="IPR008334">
    <property type="entry name" value="5'-Nucleotdase_C"/>
</dbReference>
<dbReference type="PRINTS" id="PR01607">
    <property type="entry name" value="APYRASEFAMLY"/>
</dbReference>
<feature type="domain" description="Calcineurin-like phosphoesterase" evidence="3">
    <location>
        <begin position="8"/>
        <end position="242"/>
    </location>
</feature>
<dbReference type="InterPro" id="IPR029052">
    <property type="entry name" value="Metallo-depent_PP-like"/>
</dbReference>
<dbReference type="InterPro" id="IPR006179">
    <property type="entry name" value="5_nucleotidase/apyrase"/>
</dbReference>
<dbReference type="SUPFAM" id="SSF56300">
    <property type="entry name" value="Metallo-dependent phosphatases"/>
    <property type="match status" value="1"/>
</dbReference>
<dbReference type="RefSeq" id="WP_237468451.1">
    <property type="nucleotide sequence ID" value="NZ_CAKLDI010000002.1"/>
</dbReference>
<keyword evidence="6" id="KW-1185">Reference proteome</keyword>
<evidence type="ECO:0000259" key="4">
    <source>
        <dbReference type="Pfam" id="PF02872"/>
    </source>
</evidence>
<evidence type="ECO:0000256" key="2">
    <source>
        <dbReference type="RuleBase" id="RU362119"/>
    </source>
</evidence>
<dbReference type="PANTHER" id="PTHR11575">
    <property type="entry name" value="5'-NUCLEOTIDASE-RELATED"/>
    <property type="match status" value="1"/>
</dbReference>
<evidence type="ECO:0000313" key="6">
    <source>
        <dbReference type="Proteomes" id="UP000838672"/>
    </source>
</evidence>
<dbReference type="Gene3D" id="3.60.21.10">
    <property type="match status" value="1"/>
</dbReference>